<feature type="region of interest" description="C4" evidence="11">
    <location>
        <begin position="165"/>
        <end position="195"/>
    </location>
</feature>
<dbReference type="InterPro" id="IPR045055">
    <property type="entry name" value="DNA2/NAM7-like"/>
</dbReference>
<dbReference type="Gene3D" id="2.40.30.230">
    <property type="match status" value="1"/>
</dbReference>
<comment type="similarity">
    <text evidence="2">Belongs to the DNA2/NAM7 helicase family.</text>
</comment>
<evidence type="ECO:0000256" key="6">
    <source>
        <dbReference type="ARBA" id="ARBA00022771"/>
    </source>
</evidence>
<feature type="domain" description="Upf1" evidence="13">
    <location>
        <begin position="97"/>
        <end position="254"/>
    </location>
</feature>
<evidence type="ECO:0000313" key="14">
    <source>
        <dbReference type="EMBL" id="KAK9804957.1"/>
    </source>
</evidence>
<evidence type="ECO:0000256" key="12">
    <source>
        <dbReference type="SAM" id="MobiDB-lite"/>
    </source>
</evidence>
<dbReference type="CDD" id="cd18808">
    <property type="entry name" value="SF1_C_Upf1"/>
    <property type="match status" value="1"/>
</dbReference>
<protein>
    <recommendedName>
        <fullName evidence="13">Upf1 domain-containing protein</fullName>
    </recommendedName>
</protein>
<dbReference type="Pfam" id="PF13087">
    <property type="entry name" value="AAA_12"/>
    <property type="match status" value="1"/>
</dbReference>
<keyword evidence="7" id="KW-0378">Hydrolase</keyword>
<feature type="compositionally biased region" description="Low complexity" evidence="12">
    <location>
        <begin position="936"/>
        <end position="946"/>
    </location>
</feature>
<dbReference type="Gene3D" id="6.10.140.1240">
    <property type="match status" value="1"/>
</dbReference>
<proteinExistence type="inferred from homology"/>
<dbReference type="EMBL" id="JALJOQ010000047">
    <property type="protein sequence ID" value="KAK9804957.1"/>
    <property type="molecule type" value="Genomic_DNA"/>
</dbReference>
<dbReference type="Gene3D" id="3.40.50.300">
    <property type="entry name" value="P-loop containing nucleotide triphosphate hydrolases"/>
    <property type="match status" value="2"/>
</dbReference>
<evidence type="ECO:0000256" key="11">
    <source>
        <dbReference type="PROSITE-ProRule" id="PRU01341"/>
    </source>
</evidence>
<dbReference type="Pfam" id="PF18141">
    <property type="entry name" value="UPF1_1B_dom"/>
    <property type="match status" value="1"/>
</dbReference>
<keyword evidence="4 11" id="KW-0479">Metal-binding</keyword>
<evidence type="ECO:0000256" key="10">
    <source>
        <dbReference type="ARBA" id="ARBA00022840"/>
    </source>
</evidence>
<dbReference type="GO" id="GO:0005737">
    <property type="term" value="C:cytoplasm"/>
    <property type="evidence" value="ECO:0007669"/>
    <property type="project" value="UniProtKB-SubCell"/>
</dbReference>
<dbReference type="AlphaFoldDB" id="A0AAW1PAA5"/>
<keyword evidence="10" id="KW-0067">ATP-binding</keyword>
<dbReference type="Pfam" id="PF09416">
    <property type="entry name" value="UPF1_Zn_bind"/>
    <property type="match status" value="1"/>
</dbReference>
<gene>
    <name evidence="14" type="ORF">WJX73_003562</name>
</gene>
<comment type="caution">
    <text evidence="14">The sequence shown here is derived from an EMBL/GenBank/DDBJ whole genome shotgun (WGS) entry which is preliminary data.</text>
</comment>
<comment type="subcellular location">
    <subcellularLocation>
        <location evidence="1">Cytoplasm</location>
    </subcellularLocation>
</comment>
<dbReference type="CDD" id="cd21407">
    <property type="entry name" value="1B_UPF1-like"/>
    <property type="match status" value="1"/>
</dbReference>
<keyword evidence="15" id="KW-1185">Reference proteome</keyword>
<name>A0AAW1PAA5_9CHLO</name>
<feature type="compositionally biased region" description="Polar residues" evidence="12">
    <location>
        <begin position="1093"/>
        <end position="1114"/>
    </location>
</feature>
<evidence type="ECO:0000256" key="5">
    <source>
        <dbReference type="ARBA" id="ARBA00022741"/>
    </source>
</evidence>
<dbReference type="CDD" id="cd21400">
    <property type="entry name" value="ZBD_UPF1-like"/>
    <property type="match status" value="1"/>
</dbReference>
<dbReference type="GO" id="GO:0003723">
    <property type="term" value="F:RNA binding"/>
    <property type="evidence" value="ECO:0007669"/>
    <property type="project" value="InterPro"/>
</dbReference>
<evidence type="ECO:0000256" key="4">
    <source>
        <dbReference type="ARBA" id="ARBA00022723"/>
    </source>
</evidence>
<dbReference type="Proteomes" id="UP001465755">
    <property type="component" value="Unassembled WGS sequence"/>
</dbReference>
<feature type="region of interest" description="CC/SHH/C" evidence="11">
    <location>
        <begin position="119"/>
        <end position="147"/>
    </location>
</feature>
<evidence type="ECO:0000256" key="8">
    <source>
        <dbReference type="ARBA" id="ARBA00022806"/>
    </source>
</evidence>
<keyword evidence="5" id="KW-0547">Nucleotide-binding</keyword>
<dbReference type="Pfam" id="PF13086">
    <property type="entry name" value="AAA_11"/>
    <property type="match status" value="2"/>
</dbReference>
<dbReference type="InterPro" id="IPR018999">
    <property type="entry name" value="UPF1_CH/ZBD"/>
</dbReference>
<sequence length="1114" mass="119659">MNTQSFAIGSSQLASQVDHSHDFSDFHTQTQAYGDYPQFSTLSQTDVGPSAWDNAISQANAVAAAALDNGASQSTDALADHLSELNFDQEEGGPKKSGKQPPWACKYCGIANPAAVVHCVSSGKWFCNGRTVGTASCIITHLVKSKSNQCQLHKDSPLGNTLLECYSCMARNAFALGFVPVAAESSVVLLCRNHGPQDAGVRELSLDLSLWQPLIEDRAFVPWLVKAPTEQELLRARHINMNQVSRLEEAWKEDAAATLDTLNKPDADENPTPVALRYDDAYAHQNVFGPLVKLEADYDKATRESQAKTEITIRWDKGLNNKGIARFVFSRDDTPELRLIPGDELLLKHGCTGKDHKAWQGSGIVMKMSDAHEEVALEIRSAINQIPMDTMVGWKVEFVWKSVPFDRMQAAMKTFAVDETSVSGYLYHRLLGHEVEPQTVRGSLPVQFSAPGLPQLNASQAIAVKTALQSPLALIQGPPGTGKTVTSASIVYHLASHSPGQVLVAAPSNVAVDHLAEKIEATGLKVVRIAARSREELSSPVEHLTLHYQVRMVSPELAALHKLRAEVGELSSSDERKLKSLSRAAERELLQAADVVCTTCTGAGEPRLMNFRFRKVLLDESTQATEPEALIPLIMGAKQAVLVGDHCQLGPVIMNRKAAQAGLSQSLFERLVLLGVRPTRLTVQYRMHPGLSEFPSDAFYEGALQNGVSAAERVYPGVALPWPVPTRPMLFLTQLGQEEISPTGTSYLNRAEAASVEKAVTLLLRGGVRGEQVGVITPYEGQRAHVLSVLAKLGPLGASAYSAVEVSSVDAFQGREKDFIILSCVRSNEHQGIGFLGDPRRLNVALTRAKYGLMLLGNARVLAKQPLWNALLVHFRESGCLVEGPLSNLRQSLVQLPPPKKRFDSRSFALGGAASARFVPQATAHNDPTDTIAPASNSNNNSSSGSHPHRNRHQRMPATTPVSAAGAAPLRETAHTLPASQLSYAIPDARELGGRRVGVGSQQSFTQSLGGPATQMGPGSQAGFGGPSSQGSFNADFGDFATQSGLGLASQGGASQQFGDPQHHLGGLFGDNTAGGFATQNGLGSQLVDMPASQPTFNFDLSSQSDFPATQNRT</sequence>
<feature type="compositionally biased region" description="Polar residues" evidence="12">
    <location>
        <begin position="1000"/>
        <end position="1009"/>
    </location>
</feature>
<evidence type="ECO:0000256" key="1">
    <source>
        <dbReference type="ARBA" id="ARBA00004496"/>
    </source>
</evidence>
<dbReference type="CDD" id="cd18039">
    <property type="entry name" value="DEXXQc_UPF1"/>
    <property type="match status" value="1"/>
</dbReference>
<dbReference type="InterPro" id="IPR040812">
    <property type="entry name" value="UPF1_1B_dom"/>
</dbReference>
<reference evidence="14 15" key="1">
    <citation type="journal article" date="2024" name="Nat. Commun.">
        <title>Phylogenomics reveals the evolutionary origins of lichenization in chlorophyte algae.</title>
        <authorList>
            <person name="Puginier C."/>
            <person name="Libourel C."/>
            <person name="Otte J."/>
            <person name="Skaloud P."/>
            <person name="Haon M."/>
            <person name="Grisel S."/>
            <person name="Petersen M."/>
            <person name="Berrin J.G."/>
            <person name="Delaux P.M."/>
            <person name="Dal Grande F."/>
            <person name="Keller J."/>
        </authorList>
    </citation>
    <scope>NUCLEOTIDE SEQUENCE [LARGE SCALE GENOMIC DNA]</scope>
    <source>
        <strain evidence="14 15">SAG 2036</strain>
    </source>
</reference>
<feature type="region of interest" description="Disordered" evidence="12">
    <location>
        <begin position="1086"/>
        <end position="1114"/>
    </location>
</feature>
<dbReference type="InterPro" id="IPR047187">
    <property type="entry name" value="SF1_C_Upf1"/>
</dbReference>
<evidence type="ECO:0000256" key="2">
    <source>
        <dbReference type="ARBA" id="ARBA00007913"/>
    </source>
</evidence>
<keyword evidence="6 11" id="KW-0863">Zinc-finger</keyword>
<evidence type="ECO:0000313" key="15">
    <source>
        <dbReference type="Proteomes" id="UP001465755"/>
    </source>
</evidence>
<dbReference type="InterPro" id="IPR027417">
    <property type="entry name" value="P-loop_NTPase"/>
</dbReference>
<keyword evidence="8" id="KW-0347">Helicase</keyword>
<dbReference type="GO" id="GO:0003724">
    <property type="term" value="F:RNA helicase activity"/>
    <property type="evidence" value="ECO:0007669"/>
    <property type="project" value="InterPro"/>
</dbReference>
<dbReference type="GO" id="GO:0005524">
    <property type="term" value="F:ATP binding"/>
    <property type="evidence" value="ECO:0007669"/>
    <property type="project" value="UniProtKB-KW"/>
</dbReference>
<evidence type="ECO:0000256" key="9">
    <source>
        <dbReference type="ARBA" id="ARBA00022833"/>
    </source>
</evidence>
<dbReference type="FunFam" id="3.40.50.300:FF:000097">
    <property type="entry name" value="Regulator of nonsense transcripts 1"/>
    <property type="match status" value="1"/>
</dbReference>
<accession>A0AAW1PAA5</accession>
<dbReference type="InterPro" id="IPR041677">
    <property type="entry name" value="DNA2/NAM7_AAA_11"/>
</dbReference>
<feature type="compositionally biased region" description="Low complexity" evidence="12">
    <location>
        <begin position="1043"/>
        <end position="1057"/>
    </location>
</feature>
<feature type="region of interest" description="Disordered" evidence="12">
    <location>
        <begin position="924"/>
        <end position="964"/>
    </location>
</feature>
<keyword evidence="3" id="KW-0963">Cytoplasm</keyword>
<dbReference type="InterPro" id="IPR041679">
    <property type="entry name" value="DNA2/NAM7-like_C"/>
</dbReference>
<organism evidence="14 15">
    <name type="scientific">Symbiochloris irregularis</name>
    <dbReference type="NCBI Taxonomy" id="706552"/>
    <lineage>
        <taxon>Eukaryota</taxon>
        <taxon>Viridiplantae</taxon>
        <taxon>Chlorophyta</taxon>
        <taxon>core chlorophytes</taxon>
        <taxon>Trebouxiophyceae</taxon>
        <taxon>Trebouxiales</taxon>
        <taxon>Trebouxiaceae</taxon>
        <taxon>Symbiochloris</taxon>
    </lineage>
</organism>
<dbReference type="PANTHER" id="PTHR10887:SF364">
    <property type="entry name" value="REGULATOR OF NONSENSE TRANSCRIPTS 1"/>
    <property type="match status" value="1"/>
</dbReference>
<evidence type="ECO:0000256" key="7">
    <source>
        <dbReference type="ARBA" id="ARBA00022801"/>
    </source>
</evidence>
<dbReference type="SUPFAM" id="SSF52540">
    <property type="entry name" value="P-loop containing nucleoside triphosphate hydrolases"/>
    <property type="match status" value="1"/>
</dbReference>
<dbReference type="GO" id="GO:0016787">
    <property type="term" value="F:hydrolase activity"/>
    <property type="evidence" value="ECO:0007669"/>
    <property type="project" value="UniProtKB-KW"/>
</dbReference>
<dbReference type="GO" id="GO:0008270">
    <property type="term" value="F:zinc ion binding"/>
    <property type="evidence" value="ECO:0007669"/>
    <property type="project" value="UniProtKB-UniRule"/>
</dbReference>
<keyword evidence="9 11" id="KW-0862">Zinc</keyword>
<evidence type="ECO:0000259" key="13">
    <source>
        <dbReference type="PROSITE" id="PS51997"/>
    </source>
</evidence>
<dbReference type="PROSITE" id="PS51997">
    <property type="entry name" value="UPF1_CH_RICH"/>
    <property type="match status" value="1"/>
</dbReference>
<feature type="region of interest" description="Disordered" evidence="12">
    <location>
        <begin position="999"/>
        <end position="1071"/>
    </location>
</feature>
<dbReference type="GO" id="GO:0000184">
    <property type="term" value="P:nuclear-transcribed mRNA catabolic process, nonsense-mediated decay"/>
    <property type="evidence" value="ECO:0007669"/>
    <property type="project" value="InterPro"/>
</dbReference>
<dbReference type="PANTHER" id="PTHR10887">
    <property type="entry name" value="DNA2/NAM7 HELICASE FAMILY"/>
    <property type="match status" value="1"/>
</dbReference>
<feature type="region of interest" description="C3H" evidence="11">
    <location>
        <begin position="105"/>
        <end position="137"/>
    </location>
</feature>
<evidence type="ECO:0000256" key="3">
    <source>
        <dbReference type="ARBA" id="ARBA00022490"/>
    </source>
</evidence>